<evidence type="ECO:0000313" key="1">
    <source>
        <dbReference type="EMBL" id="SCC13257.1"/>
    </source>
</evidence>
<dbReference type="EMBL" id="FMBA01000028">
    <property type="protein sequence ID" value="SCC13257.1"/>
    <property type="molecule type" value="Genomic_DNA"/>
</dbReference>
<gene>
    <name evidence="1" type="ORF">GA0061080_102827</name>
</gene>
<dbReference type="Proteomes" id="UP000199698">
    <property type="component" value="Unassembled WGS sequence"/>
</dbReference>
<dbReference type="RefSeq" id="WP_209435779.1">
    <property type="nucleotide sequence ID" value="NZ_FMBA01000028.1"/>
</dbReference>
<keyword evidence="2" id="KW-1185">Reference proteome</keyword>
<feature type="non-terminal residue" evidence="1">
    <location>
        <position position="1"/>
    </location>
</feature>
<dbReference type="AlphaFoldDB" id="A0A1C4C298"/>
<organism evidence="1 2">
    <name type="scientific">Gilliamella intestini</name>
    <dbReference type="NCBI Taxonomy" id="1798183"/>
    <lineage>
        <taxon>Bacteria</taxon>
        <taxon>Pseudomonadati</taxon>
        <taxon>Pseudomonadota</taxon>
        <taxon>Gammaproteobacteria</taxon>
        <taxon>Orbales</taxon>
        <taxon>Orbaceae</taxon>
        <taxon>Gilliamella</taxon>
    </lineage>
</organism>
<reference evidence="2" key="1">
    <citation type="submission" date="2016-08" db="EMBL/GenBank/DDBJ databases">
        <authorList>
            <person name="Varghese N."/>
            <person name="Submissions Spin"/>
        </authorList>
    </citation>
    <scope>NUCLEOTIDE SEQUENCE [LARGE SCALE GENOMIC DNA]</scope>
    <source>
        <strain evidence="2">R-53144</strain>
    </source>
</reference>
<name>A0A1C4C298_9GAMM</name>
<evidence type="ECO:0000313" key="2">
    <source>
        <dbReference type="Proteomes" id="UP000199698"/>
    </source>
</evidence>
<accession>A0A1C4C298</accession>
<sequence>RAQTVAWCNGLGYRIPWIRDLTNAKCGANWSFPCVNGIDGGKPSSGHRSSQRQIGAGFFAEWGHVEEKGALDLYVGSNFIHYNYWTADATGLRVKPVFTVSASSGEVIHANWFPNANVLCITP</sequence>
<proteinExistence type="predicted"/>
<protein>
    <submittedName>
        <fullName evidence="1">Uncharacterized protein</fullName>
    </submittedName>
</protein>